<accession>D5UIZ2</accession>
<dbReference type="Pfam" id="PF00082">
    <property type="entry name" value="Peptidase_S8"/>
    <property type="match status" value="1"/>
</dbReference>
<name>D5UIZ2_CELFN</name>
<keyword evidence="2 5" id="KW-0645">Protease</keyword>
<dbReference type="KEGG" id="cfl:Cfla_2671"/>
<feature type="active site" description="Charge relay system" evidence="5">
    <location>
        <position position="211"/>
    </location>
</feature>
<evidence type="ECO:0000259" key="6">
    <source>
        <dbReference type="Pfam" id="PF00082"/>
    </source>
</evidence>
<dbReference type="PANTHER" id="PTHR43806:SF11">
    <property type="entry name" value="CEREVISIN-RELATED"/>
    <property type="match status" value="1"/>
</dbReference>
<organism evidence="7 8">
    <name type="scientific">Cellulomonas flavigena (strain ATCC 482 / DSM 20109 / BCRC 11376 / JCM 18109 / NBRC 3775 / NCIMB 8073 / NRS 134)</name>
    <dbReference type="NCBI Taxonomy" id="446466"/>
    <lineage>
        <taxon>Bacteria</taxon>
        <taxon>Bacillati</taxon>
        <taxon>Actinomycetota</taxon>
        <taxon>Actinomycetes</taxon>
        <taxon>Micrococcales</taxon>
        <taxon>Cellulomonadaceae</taxon>
        <taxon>Cellulomonas</taxon>
    </lineage>
</organism>
<dbReference type="EMBL" id="CP001964">
    <property type="protein sequence ID" value="ADG75558.1"/>
    <property type="molecule type" value="Genomic_DNA"/>
</dbReference>
<evidence type="ECO:0000256" key="3">
    <source>
        <dbReference type="ARBA" id="ARBA00022801"/>
    </source>
</evidence>
<protein>
    <submittedName>
        <fullName evidence="7">Peptidase S8 and S53 subtilisin kexin sedolisin</fullName>
    </submittedName>
</protein>
<dbReference type="OrthoDB" id="5177045at2"/>
<dbReference type="SUPFAM" id="SSF52743">
    <property type="entry name" value="Subtilisin-like"/>
    <property type="match status" value="1"/>
</dbReference>
<evidence type="ECO:0000256" key="1">
    <source>
        <dbReference type="ARBA" id="ARBA00011073"/>
    </source>
</evidence>
<dbReference type="eggNOG" id="COG1404">
    <property type="taxonomic scope" value="Bacteria"/>
</dbReference>
<keyword evidence="8" id="KW-1185">Reference proteome</keyword>
<dbReference type="PROSITE" id="PS51892">
    <property type="entry name" value="SUBTILASE"/>
    <property type="match status" value="1"/>
</dbReference>
<dbReference type="Proteomes" id="UP000000849">
    <property type="component" value="Chromosome"/>
</dbReference>
<proteinExistence type="inferred from homology"/>
<dbReference type="HOGENOM" id="CLU_579928_0_0_11"/>
<dbReference type="GO" id="GO:0004252">
    <property type="term" value="F:serine-type endopeptidase activity"/>
    <property type="evidence" value="ECO:0007669"/>
    <property type="project" value="UniProtKB-UniRule"/>
</dbReference>
<keyword evidence="4 5" id="KW-0720">Serine protease</keyword>
<dbReference type="PANTHER" id="PTHR43806">
    <property type="entry name" value="PEPTIDASE S8"/>
    <property type="match status" value="1"/>
</dbReference>
<evidence type="ECO:0000313" key="7">
    <source>
        <dbReference type="EMBL" id="ADG75558.1"/>
    </source>
</evidence>
<dbReference type="PROSITE" id="PS00138">
    <property type="entry name" value="SUBTILASE_SER"/>
    <property type="match status" value="1"/>
</dbReference>
<dbReference type="Gene3D" id="3.40.50.200">
    <property type="entry name" value="Peptidase S8/S53 domain"/>
    <property type="match status" value="1"/>
</dbReference>
<sequence>MARFTGRPPGRPFADDYDARLAGRRGGPSVVAGAVRAPSPGEAYLRPLRALLTPDDADDAVRRRYEAVVDRLREGWARRGRDRLEVVQNQHQADVFPVADELLVSPETWPEIREEAEGIGLAPVPLGHDELEGRVVRLRTTPAGRDLDLRALVRRWRRDGHVVSMSYVTPLAGRPIMKPSSGAFAPQVAAFPEYVQAGPRHGEGVVVAVVDTGITAEERTDGWLTDVPRVHADDLVTHGDETNIDPLDADPADGWLDVYAGHGTFVAGIVKRVAPGAEVRMYRAVGSGGAGSELEVACALVRAVRDGAHVVNVSLGTQTLFDEPSLPLAAALDVVREIEAEREWQSVVVASAGNYGDAVPTYPAAFGRVVSVAGLTADLRPTTWSSHGPWVDFSAIGEGVVSTFVEGTQNPAFGPGTTFGPNAFASWVGTSFAAPQVAGAIARTMTELGVSGPQAVDALLAAGKPVAGFGRALHVLPGA</sequence>
<dbReference type="CDD" id="cd00306">
    <property type="entry name" value="Peptidases_S8_S53"/>
    <property type="match status" value="1"/>
</dbReference>
<evidence type="ECO:0000256" key="4">
    <source>
        <dbReference type="ARBA" id="ARBA00022825"/>
    </source>
</evidence>
<dbReference type="InterPro" id="IPR000209">
    <property type="entry name" value="Peptidase_S8/S53_dom"/>
</dbReference>
<dbReference type="RefSeq" id="WP_013117890.1">
    <property type="nucleotide sequence ID" value="NC_014151.1"/>
</dbReference>
<dbReference type="AlphaFoldDB" id="D5UIZ2"/>
<evidence type="ECO:0000256" key="5">
    <source>
        <dbReference type="PROSITE-ProRule" id="PRU01240"/>
    </source>
</evidence>
<reference evidence="7 8" key="1">
    <citation type="journal article" date="2010" name="Stand. Genomic Sci.">
        <title>Complete genome sequence of Cellulomonas flavigena type strain (134).</title>
        <authorList>
            <person name="Abt B."/>
            <person name="Foster B."/>
            <person name="Lapidus A."/>
            <person name="Clum A."/>
            <person name="Sun H."/>
            <person name="Pukall R."/>
            <person name="Lucas S."/>
            <person name="Glavina Del Rio T."/>
            <person name="Nolan M."/>
            <person name="Tice H."/>
            <person name="Cheng J.F."/>
            <person name="Pitluck S."/>
            <person name="Liolios K."/>
            <person name="Ivanova N."/>
            <person name="Mavromatis K."/>
            <person name="Ovchinnikova G."/>
            <person name="Pati A."/>
            <person name="Goodwin L."/>
            <person name="Chen A."/>
            <person name="Palaniappan K."/>
            <person name="Land M."/>
            <person name="Hauser L."/>
            <person name="Chang Y.J."/>
            <person name="Jeffries C.D."/>
            <person name="Rohde M."/>
            <person name="Goker M."/>
            <person name="Woyke T."/>
            <person name="Bristow J."/>
            <person name="Eisen J.A."/>
            <person name="Markowitz V."/>
            <person name="Hugenholtz P."/>
            <person name="Kyrpides N.C."/>
            <person name="Klenk H.P."/>
        </authorList>
    </citation>
    <scope>NUCLEOTIDE SEQUENCE [LARGE SCALE GENOMIC DNA]</scope>
    <source>
        <strain evidence="8">ATCC 482 / DSM 20109 / BCRC 11376 / JCM 18109 / NBRC 3775 / NCIMB 8073 / NRS 134</strain>
    </source>
</reference>
<gene>
    <name evidence="7" type="ordered locus">Cfla_2671</name>
</gene>
<dbReference type="GO" id="GO:0006508">
    <property type="term" value="P:proteolysis"/>
    <property type="evidence" value="ECO:0007669"/>
    <property type="project" value="UniProtKB-KW"/>
</dbReference>
<dbReference type="STRING" id="446466.Cfla_2671"/>
<keyword evidence="3 5" id="KW-0378">Hydrolase</keyword>
<feature type="domain" description="Peptidase S8/S53" evidence="6">
    <location>
        <begin position="202"/>
        <end position="459"/>
    </location>
</feature>
<evidence type="ECO:0000256" key="2">
    <source>
        <dbReference type="ARBA" id="ARBA00022670"/>
    </source>
</evidence>
<feature type="active site" description="Charge relay system" evidence="5">
    <location>
        <position position="431"/>
    </location>
</feature>
<feature type="active site" description="Charge relay system" evidence="5">
    <location>
        <position position="262"/>
    </location>
</feature>
<dbReference type="InterPro" id="IPR050131">
    <property type="entry name" value="Peptidase_S8_subtilisin-like"/>
</dbReference>
<dbReference type="InterPro" id="IPR036852">
    <property type="entry name" value="Peptidase_S8/S53_dom_sf"/>
</dbReference>
<dbReference type="PRINTS" id="PR00723">
    <property type="entry name" value="SUBTILISIN"/>
</dbReference>
<dbReference type="InterPro" id="IPR015500">
    <property type="entry name" value="Peptidase_S8_subtilisin-rel"/>
</dbReference>
<dbReference type="InterPro" id="IPR023828">
    <property type="entry name" value="Peptidase_S8_Ser-AS"/>
</dbReference>
<comment type="similarity">
    <text evidence="1 5">Belongs to the peptidase S8 family.</text>
</comment>
<evidence type="ECO:0000313" key="8">
    <source>
        <dbReference type="Proteomes" id="UP000000849"/>
    </source>
</evidence>